<evidence type="ECO:0000313" key="15">
    <source>
        <dbReference type="Proteomes" id="UP000016566"/>
    </source>
</evidence>
<feature type="transmembrane region" description="Helical" evidence="12">
    <location>
        <begin position="12"/>
        <end position="32"/>
    </location>
</feature>
<dbReference type="InterPro" id="IPR005804">
    <property type="entry name" value="FA_desaturase_dom"/>
</dbReference>
<feature type="transmembrane region" description="Helical" evidence="12">
    <location>
        <begin position="81"/>
        <end position="106"/>
    </location>
</feature>
<evidence type="ECO:0000256" key="7">
    <source>
        <dbReference type="ARBA" id="ARBA00022989"/>
    </source>
</evidence>
<proteinExistence type="inferred from homology"/>
<dbReference type="InterPro" id="IPR033885">
    <property type="entry name" value="AlkB/XylM"/>
</dbReference>
<dbReference type="EMBL" id="BATB01000001">
    <property type="protein sequence ID" value="GAD54002.1"/>
    <property type="molecule type" value="Genomic_DNA"/>
</dbReference>
<keyword evidence="10 14" id="KW-0503">Monooxygenase</keyword>
<reference evidence="14" key="1">
    <citation type="journal article" date="2013" name="Genome Announc.">
        <title>Draft Genome Sequence of Loktanella cinnabarina LL-001T, Isolated from Deep-Sea Floor Sediment.</title>
        <authorList>
            <person name="Nishi S."/>
            <person name="Tsubouchi T."/>
            <person name="Takaki Y."/>
            <person name="Koyanagi R."/>
            <person name="Satoh N."/>
            <person name="Maruyama T."/>
            <person name="Hatada Y."/>
        </authorList>
    </citation>
    <scope>NUCLEOTIDE SEQUENCE [LARGE SCALE GENOMIC DNA]</scope>
    <source>
        <strain evidence="14">LL-001</strain>
    </source>
</reference>
<gene>
    <name evidence="14" type="ORF">MBELCI_0054</name>
</gene>
<keyword evidence="11 12" id="KW-0472">Membrane</keyword>
<keyword evidence="5 12" id="KW-0812">Transmembrane</keyword>
<keyword evidence="3" id="KW-1003">Cell membrane</keyword>
<evidence type="ECO:0000256" key="6">
    <source>
        <dbReference type="ARBA" id="ARBA00022723"/>
    </source>
</evidence>
<dbReference type="GO" id="GO:0004497">
    <property type="term" value="F:monooxygenase activity"/>
    <property type="evidence" value="ECO:0007669"/>
    <property type="project" value="UniProtKB-KW"/>
</dbReference>
<dbReference type="eggNOG" id="COG3239">
    <property type="taxonomic scope" value="Bacteria"/>
</dbReference>
<dbReference type="RefSeq" id="WP_021692111.1">
    <property type="nucleotide sequence ID" value="NZ_BATB01000001.1"/>
</dbReference>
<dbReference type="GO" id="GO:0046872">
    <property type="term" value="F:metal ion binding"/>
    <property type="evidence" value="ECO:0007669"/>
    <property type="project" value="UniProtKB-KW"/>
</dbReference>
<dbReference type="PANTHER" id="PTHR38674:SF1">
    <property type="entry name" value="ALKANE 1-MONOOXYGENASE 1"/>
    <property type="match status" value="1"/>
</dbReference>
<feature type="transmembrane region" description="Helical" evidence="12">
    <location>
        <begin position="217"/>
        <end position="235"/>
    </location>
</feature>
<sequence>MEREGRPRKDALPTAFEVVMPFAFATATLLPLPLIAAAMVWGGIWALVAPLALTLLAATLDEIGARLAPPRPGAEFPVSGALSTAIGWAHFAVLAGAVWALAGGWLGALEKAAVFAAAGLWLGQVGNANAHELIHRSARGARRLGVAVYVSLLFGHHASAHPLVHHVRVATRDDPATARRGEGFWRYAPRAWRGGFREGWRAETARRRAGARGTHPYRIYASGAALALGASLLLAGWGGVAAHLALAGFAQMQLLLSDYVQHYGLERARRGDGRPEPVDARHSWNSPHPVSSWMMLNAPRHSDHHARPSRPYPALDLPQAAPMLPRSLPVMACLALWPRAWRRVMDPRVAKWRAAERKGLAAEVAE</sequence>
<dbReference type="GO" id="GO:0006629">
    <property type="term" value="P:lipid metabolic process"/>
    <property type="evidence" value="ECO:0007669"/>
    <property type="project" value="InterPro"/>
</dbReference>
<evidence type="ECO:0000256" key="12">
    <source>
        <dbReference type="SAM" id="Phobius"/>
    </source>
</evidence>
<keyword evidence="8" id="KW-0560">Oxidoreductase</keyword>
<keyword evidence="4" id="KW-0997">Cell inner membrane</keyword>
<evidence type="ECO:0000256" key="11">
    <source>
        <dbReference type="ARBA" id="ARBA00023136"/>
    </source>
</evidence>
<comment type="subcellular location">
    <subcellularLocation>
        <location evidence="1">Cell inner membrane</location>
        <topology evidence="1">Multi-pass membrane protein</topology>
    </subcellularLocation>
</comment>
<dbReference type="STRING" id="1337093.MBELCI_0054"/>
<evidence type="ECO:0000256" key="1">
    <source>
        <dbReference type="ARBA" id="ARBA00004429"/>
    </source>
</evidence>
<keyword evidence="7 12" id="KW-1133">Transmembrane helix</keyword>
<dbReference type="CDD" id="cd03512">
    <property type="entry name" value="Alkane-hydroxylase"/>
    <property type="match status" value="1"/>
</dbReference>
<comment type="caution">
    <text evidence="14">The sequence shown here is derived from an EMBL/GenBank/DDBJ whole genome shotgun (WGS) entry which is preliminary data.</text>
</comment>
<dbReference type="Pfam" id="PF00487">
    <property type="entry name" value="FA_desaturase"/>
    <property type="match status" value="1"/>
</dbReference>
<dbReference type="GO" id="GO:0005886">
    <property type="term" value="C:plasma membrane"/>
    <property type="evidence" value="ECO:0007669"/>
    <property type="project" value="UniProtKB-SubCell"/>
</dbReference>
<comment type="similarity">
    <text evidence="2">Belongs to the fatty acid desaturase type 1 family. AlkB subfamily.</text>
</comment>
<feature type="domain" description="Fatty acid desaturase" evidence="13">
    <location>
        <begin position="113"/>
        <end position="317"/>
    </location>
</feature>
<accession>U2YYW0</accession>
<keyword evidence="9" id="KW-0408">Iron</keyword>
<keyword evidence="15" id="KW-1185">Reference proteome</keyword>
<evidence type="ECO:0000256" key="9">
    <source>
        <dbReference type="ARBA" id="ARBA00023004"/>
    </source>
</evidence>
<evidence type="ECO:0000256" key="10">
    <source>
        <dbReference type="ARBA" id="ARBA00023033"/>
    </source>
</evidence>
<evidence type="ECO:0000256" key="4">
    <source>
        <dbReference type="ARBA" id="ARBA00022519"/>
    </source>
</evidence>
<organism evidence="14 15">
    <name type="scientific">Limimaricola cinnabarinus LL-001</name>
    <dbReference type="NCBI Taxonomy" id="1337093"/>
    <lineage>
        <taxon>Bacteria</taxon>
        <taxon>Pseudomonadati</taxon>
        <taxon>Pseudomonadota</taxon>
        <taxon>Alphaproteobacteria</taxon>
        <taxon>Rhodobacterales</taxon>
        <taxon>Paracoccaceae</taxon>
        <taxon>Limimaricola</taxon>
    </lineage>
</organism>
<dbReference type="AlphaFoldDB" id="U2YYW0"/>
<dbReference type="PANTHER" id="PTHR38674">
    <property type="entry name" value="ALKANE 1-MONOOXYGENASE 1"/>
    <property type="match status" value="1"/>
</dbReference>
<evidence type="ECO:0000256" key="3">
    <source>
        <dbReference type="ARBA" id="ARBA00022475"/>
    </source>
</evidence>
<protein>
    <submittedName>
        <fullName evidence="14">Alkane-1 monooxygenase</fullName>
    </submittedName>
</protein>
<evidence type="ECO:0000256" key="5">
    <source>
        <dbReference type="ARBA" id="ARBA00022692"/>
    </source>
</evidence>
<evidence type="ECO:0000313" key="14">
    <source>
        <dbReference type="EMBL" id="GAD54002.1"/>
    </source>
</evidence>
<dbReference type="Proteomes" id="UP000016566">
    <property type="component" value="Unassembled WGS sequence"/>
</dbReference>
<evidence type="ECO:0000256" key="2">
    <source>
        <dbReference type="ARBA" id="ARBA00010823"/>
    </source>
</evidence>
<keyword evidence="6" id="KW-0479">Metal-binding</keyword>
<evidence type="ECO:0000256" key="8">
    <source>
        <dbReference type="ARBA" id="ARBA00023002"/>
    </source>
</evidence>
<name>U2YYW0_9RHOB</name>
<evidence type="ECO:0000259" key="13">
    <source>
        <dbReference type="Pfam" id="PF00487"/>
    </source>
</evidence>